<dbReference type="Proteomes" id="UP000006039">
    <property type="component" value="Unassembled WGS sequence"/>
</dbReference>
<reference evidence="2" key="4">
    <citation type="journal article" date="2015" name="G3 (Bethesda)">
        <title>Genome sequences of three phytopathogenic species of the Magnaporthaceae family of fungi.</title>
        <authorList>
            <person name="Okagaki L.H."/>
            <person name="Nunes C.C."/>
            <person name="Sailsbery J."/>
            <person name="Clay B."/>
            <person name="Brown D."/>
            <person name="John T."/>
            <person name="Oh Y."/>
            <person name="Young N."/>
            <person name="Fitzgerald M."/>
            <person name="Haas B.J."/>
            <person name="Zeng Q."/>
            <person name="Young S."/>
            <person name="Adiconis X."/>
            <person name="Fan L."/>
            <person name="Levin J.Z."/>
            <person name="Mitchell T.K."/>
            <person name="Okubara P.A."/>
            <person name="Farman M.L."/>
            <person name="Kohn L.M."/>
            <person name="Birren B."/>
            <person name="Ma L.-J."/>
            <person name="Dean R.A."/>
        </authorList>
    </citation>
    <scope>NUCLEOTIDE SEQUENCE</scope>
    <source>
        <strain evidence="2">R3-111a-1</strain>
    </source>
</reference>
<accession>J3NGR9</accession>
<keyword evidence="3" id="KW-1185">Reference proteome</keyword>
<evidence type="ECO:0000313" key="2">
    <source>
        <dbReference type="EnsemblFungi" id="EJT80459"/>
    </source>
</evidence>
<evidence type="ECO:0000313" key="1">
    <source>
        <dbReference type="EMBL" id="EJT80459.1"/>
    </source>
</evidence>
<dbReference type="GeneID" id="20340916"/>
<dbReference type="EMBL" id="GL385395">
    <property type="protein sequence ID" value="EJT80459.1"/>
    <property type="molecule type" value="Genomic_DNA"/>
</dbReference>
<reference evidence="1" key="3">
    <citation type="submission" date="2010-09" db="EMBL/GenBank/DDBJ databases">
        <title>Annotation of Gaeumannomyces graminis var. tritici R3-111a-1.</title>
        <authorList>
            <consortium name="The Broad Institute Genome Sequencing Platform"/>
            <person name="Ma L.-J."/>
            <person name="Dead R."/>
            <person name="Young S.K."/>
            <person name="Zeng Q."/>
            <person name="Gargeya S."/>
            <person name="Fitzgerald M."/>
            <person name="Haas B."/>
            <person name="Abouelleil A."/>
            <person name="Alvarado L."/>
            <person name="Arachchi H.M."/>
            <person name="Berlin A."/>
            <person name="Brown A."/>
            <person name="Chapman S.B."/>
            <person name="Chen Z."/>
            <person name="Dunbar C."/>
            <person name="Freedman E."/>
            <person name="Gearin G."/>
            <person name="Gellesch M."/>
            <person name="Goldberg J."/>
            <person name="Griggs A."/>
            <person name="Gujja S."/>
            <person name="Heiman D."/>
            <person name="Howarth C."/>
            <person name="Larson L."/>
            <person name="Lui A."/>
            <person name="MacDonald P.J.P."/>
            <person name="Mehta T."/>
            <person name="Montmayeur A."/>
            <person name="Murphy C."/>
            <person name="Neiman D."/>
            <person name="Pearson M."/>
            <person name="Priest M."/>
            <person name="Roberts A."/>
            <person name="Saif S."/>
            <person name="Shea T."/>
            <person name="Shenoy N."/>
            <person name="Sisk P."/>
            <person name="Stolte C."/>
            <person name="Sykes S."/>
            <person name="Yandava C."/>
            <person name="Wortman J."/>
            <person name="Nusbaum C."/>
            <person name="Birren B."/>
        </authorList>
    </citation>
    <scope>NUCLEOTIDE SEQUENCE</scope>
    <source>
        <strain evidence="1">R3-111a-1</strain>
    </source>
</reference>
<dbReference type="RefSeq" id="XP_009216468.1">
    <property type="nucleotide sequence ID" value="XM_009218204.1"/>
</dbReference>
<reference evidence="2" key="5">
    <citation type="submission" date="2018-04" db="UniProtKB">
        <authorList>
            <consortium name="EnsemblFungi"/>
        </authorList>
    </citation>
    <scope>IDENTIFICATION</scope>
    <source>
        <strain evidence="2">R3-111a-1</strain>
    </source>
</reference>
<dbReference type="VEuPathDB" id="FungiDB:GGTG_00458"/>
<name>J3NGR9_GAET3</name>
<reference evidence="3" key="1">
    <citation type="submission" date="2010-07" db="EMBL/GenBank/DDBJ databases">
        <title>The genome sequence of Gaeumannomyces graminis var. tritici strain R3-111a-1.</title>
        <authorList>
            <consortium name="The Broad Institute Genome Sequencing Platform"/>
            <person name="Ma L.-J."/>
            <person name="Dead R."/>
            <person name="Young S."/>
            <person name="Zeng Q."/>
            <person name="Koehrsen M."/>
            <person name="Alvarado L."/>
            <person name="Berlin A."/>
            <person name="Chapman S.B."/>
            <person name="Chen Z."/>
            <person name="Freedman E."/>
            <person name="Gellesch M."/>
            <person name="Goldberg J."/>
            <person name="Griggs A."/>
            <person name="Gujja S."/>
            <person name="Heilman E.R."/>
            <person name="Heiman D."/>
            <person name="Hepburn T."/>
            <person name="Howarth C."/>
            <person name="Jen D."/>
            <person name="Larson L."/>
            <person name="Mehta T."/>
            <person name="Neiman D."/>
            <person name="Pearson M."/>
            <person name="Roberts A."/>
            <person name="Saif S."/>
            <person name="Shea T."/>
            <person name="Shenoy N."/>
            <person name="Sisk P."/>
            <person name="Stolte C."/>
            <person name="Sykes S."/>
            <person name="Walk T."/>
            <person name="White J."/>
            <person name="Yandava C."/>
            <person name="Haas B."/>
            <person name="Nusbaum C."/>
            <person name="Birren B."/>
        </authorList>
    </citation>
    <scope>NUCLEOTIDE SEQUENCE [LARGE SCALE GENOMIC DNA]</scope>
    <source>
        <strain evidence="3">R3-111a-1</strain>
    </source>
</reference>
<reference evidence="1" key="2">
    <citation type="submission" date="2010-07" db="EMBL/GenBank/DDBJ databases">
        <authorList>
            <consortium name="The Broad Institute Genome Sequencing Platform"/>
            <consortium name="Broad Institute Genome Sequencing Center for Infectious Disease"/>
            <person name="Ma L.-J."/>
            <person name="Dead R."/>
            <person name="Young S."/>
            <person name="Zeng Q."/>
            <person name="Koehrsen M."/>
            <person name="Alvarado L."/>
            <person name="Berlin A."/>
            <person name="Chapman S.B."/>
            <person name="Chen Z."/>
            <person name="Freedman E."/>
            <person name="Gellesch M."/>
            <person name="Goldberg J."/>
            <person name="Griggs A."/>
            <person name="Gujja S."/>
            <person name="Heilman E.R."/>
            <person name="Heiman D."/>
            <person name="Hepburn T."/>
            <person name="Howarth C."/>
            <person name="Jen D."/>
            <person name="Larson L."/>
            <person name="Mehta T."/>
            <person name="Neiman D."/>
            <person name="Pearson M."/>
            <person name="Roberts A."/>
            <person name="Saif S."/>
            <person name="Shea T."/>
            <person name="Shenoy N."/>
            <person name="Sisk P."/>
            <person name="Stolte C."/>
            <person name="Sykes S."/>
            <person name="Walk T."/>
            <person name="White J."/>
            <person name="Yandava C."/>
            <person name="Haas B."/>
            <person name="Nusbaum C."/>
            <person name="Birren B."/>
        </authorList>
    </citation>
    <scope>NUCLEOTIDE SEQUENCE</scope>
    <source>
        <strain evidence="1">R3-111a-1</strain>
    </source>
</reference>
<gene>
    <name evidence="2" type="primary">20340916</name>
    <name evidence="1" type="ORF">GGTG_00458</name>
</gene>
<sequence>MAGAQIPDLCIAILQSLCMRLTTCPLRAFQNVLHFACFLKFKCIAPLIWGVSRTIPFLFNFLFIKYDILRLLQTVYGFFYVFSR</sequence>
<proteinExistence type="predicted"/>
<dbReference type="AlphaFoldDB" id="J3NGR9"/>
<organism evidence="1">
    <name type="scientific">Gaeumannomyces tritici (strain R3-111a-1)</name>
    <name type="common">Wheat and barley take-all root rot fungus</name>
    <name type="synonym">Gaeumannomyces graminis var. tritici</name>
    <dbReference type="NCBI Taxonomy" id="644352"/>
    <lineage>
        <taxon>Eukaryota</taxon>
        <taxon>Fungi</taxon>
        <taxon>Dikarya</taxon>
        <taxon>Ascomycota</taxon>
        <taxon>Pezizomycotina</taxon>
        <taxon>Sordariomycetes</taxon>
        <taxon>Sordariomycetidae</taxon>
        <taxon>Magnaporthales</taxon>
        <taxon>Magnaporthaceae</taxon>
        <taxon>Gaeumannomyces</taxon>
    </lineage>
</organism>
<protein>
    <submittedName>
        <fullName evidence="1 2">Uncharacterized protein</fullName>
    </submittedName>
</protein>
<dbReference type="EnsemblFungi" id="EJT80459">
    <property type="protein sequence ID" value="EJT80459"/>
    <property type="gene ID" value="GGTG_00458"/>
</dbReference>
<dbReference type="HOGENOM" id="CLU_2527575_0_0_1"/>
<evidence type="ECO:0000313" key="3">
    <source>
        <dbReference type="Proteomes" id="UP000006039"/>
    </source>
</evidence>